<dbReference type="EMBL" id="AP014965">
    <property type="protein sequence ID" value="BAT08505.1"/>
    <property type="molecule type" value="Genomic_DNA"/>
</dbReference>
<accession>A0A0P0XNA5</accession>
<dbReference type="SMR" id="A0A0P0XNA5"/>
<evidence type="ECO:0000313" key="1">
    <source>
        <dbReference type="EMBL" id="BAT08505.1"/>
    </source>
</evidence>
<reference evidence="1 2" key="2">
    <citation type="journal article" date="2013" name="Plant Cell Physiol.">
        <title>Rice Annotation Project Database (RAP-DB): an integrative and interactive database for rice genomics.</title>
        <authorList>
            <person name="Sakai H."/>
            <person name="Lee S.S."/>
            <person name="Tanaka T."/>
            <person name="Numa H."/>
            <person name="Kim J."/>
            <person name="Kawahara Y."/>
            <person name="Wakimoto H."/>
            <person name="Yang C.C."/>
            <person name="Iwamoto M."/>
            <person name="Abe T."/>
            <person name="Yamada Y."/>
            <person name="Muto A."/>
            <person name="Inokuchi H."/>
            <person name="Ikemura T."/>
            <person name="Matsumoto T."/>
            <person name="Sasaki T."/>
            <person name="Itoh T."/>
        </authorList>
    </citation>
    <scope>NUCLEOTIDE SEQUENCE [LARGE SCALE GENOMIC DNA]</scope>
    <source>
        <strain evidence="2">cv. Nipponbare</strain>
    </source>
</reference>
<proteinExistence type="predicted"/>
<dbReference type="Gramene" id="Os09t0464033-01">
    <property type="protein sequence ID" value="Os09t0464033-01"/>
    <property type="gene ID" value="Os09g0464033"/>
</dbReference>
<dbReference type="InParanoid" id="A0A0P0XNA5"/>
<reference evidence="2" key="1">
    <citation type="journal article" date="2005" name="Nature">
        <title>The map-based sequence of the rice genome.</title>
        <authorList>
            <consortium name="International rice genome sequencing project (IRGSP)"/>
            <person name="Matsumoto T."/>
            <person name="Wu J."/>
            <person name="Kanamori H."/>
            <person name="Katayose Y."/>
            <person name="Fujisawa M."/>
            <person name="Namiki N."/>
            <person name="Mizuno H."/>
            <person name="Yamamoto K."/>
            <person name="Antonio B.A."/>
            <person name="Baba T."/>
            <person name="Sakata K."/>
            <person name="Nagamura Y."/>
            <person name="Aoki H."/>
            <person name="Arikawa K."/>
            <person name="Arita K."/>
            <person name="Bito T."/>
            <person name="Chiden Y."/>
            <person name="Fujitsuka N."/>
            <person name="Fukunaka R."/>
            <person name="Hamada M."/>
            <person name="Harada C."/>
            <person name="Hayashi A."/>
            <person name="Hijishita S."/>
            <person name="Honda M."/>
            <person name="Hosokawa S."/>
            <person name="Ichikawa Y."/>
            <person name="Idonuma A."/>
            <person name="Iijima M."/>
            <person name="Ikeda M."/>
            <person name="Ikeno M."/>
            <person name="Ito K."/>
            <person name="Ito S."/>
            <person name="Ito T."/>
            <person name="Ito Y."/>
            <person name="Ito Y."/>
            <person name="Iwabuchi A."/>
            <person name="Kamiya K."/>
            <person name="Karasawa W."/>
            <person name="Kurita K."/>
            <person name="Katagiri S."/>
            <person name="Kikuta A."/>
            <person name="Kobayashi H."/>
            <person name="Kobayashi N."/>
            <person name="Machita K."/>
            <person name="Maehara T."/>
            <person name="Masukawa M."/>
            <person name="Mizubayashi T."/>
            <person name="Mukai Y."/>
            <person name="Nagasaki H."/>
            <person name="Nagata Y."/>
            <person name="Naito S."/>
            <person name="Nakashima M."/>
            <person name="Nakama Y."/>
            <person name="Nakamichi Y."/>
            <person name="Nakamura M."/>
            <person name="Meguro A."/>
            <person name="Negishi M."/>
            <person name="Ohta I."/>
            <person name="Ohta T."/>
            <person name="Okamoto M."/>
            <person name="Ono N."/>
            <person name="Saji S."/>
            <person name="Sakaguchi M."/>
            <person name="Sakai K."/>
            <person name="Shibata M."/>
            <person name="Shimokawa T."/>
            <person name="Song J."/>
            <person name="Takazaki Y."/>
            <person name="Terasawa K."/>
            <person name="Tsugane M."/>
            <person name="Tsuji K."/>
            <person name="Ueda S."/>
            <person name="Waki K."/>
            <person name="Yamagata H."/>
            <person name="Yamamoto M."/>
            <person name="Yamamoto S."/>
            <person name="Yamane H."/>
            <person name="Yoshiki S."/>
            <person name="Yoshihara R."/>
            <person name="Yukawa K."/>
            <person name="Zhong H."/>
            <person name="Yano M."/>
            <person name="Yuan Q."/>
            <person name="Ouyang S."/>
            <person name="Liu J."/>
            <person name="Jones K.M."/>
            <person name="Gansberger K."/>
            <person name="Moffat K."/>
            <person name="Hill J."/>
            <person name="Bera J."/>
            <person name="Fadrosh D."/>
            <person name="Jin S."/>
            <person name="Johri S."/>
            <person name="Kim M."/>
            <person name="Overton L."/>
            <person name="Reardon M."/>
            <person name="Tsitrin T."/>
            <person name="Vuong H."/>
            <person name="Weaver B."/>
            <person name="Ciecko A."/>
            <person name="Tallon L."/>
            <person name="Jackson J."/>
            <person name="Pai G."/>
            <person name="Aken S.V."/>
            <person name="Utterback T."/>
            <person name="Reidmuller S."/>
            <person name="Feldblyum T."/>
            <person name="Hsiao J."/>
            <person name="Zismann V."/>
            <person name="Iobst S."/>
            <person name="de Vazeille A.R."/>
            <person name="Buell C.R."/>
            <person name="Ying K."/>
            <person name="Li Y."/>
            <person name="Lu T."/>
            <person name="Huang Y."/>
            <person name="Zhao Q."/>
            <person name="Feng Q."/>
            <person name="Zhang L."/>
            <person name="Zhu J."/>
            <person name="Weng Q."/>
            <person name="Mu J."/>
            <person name="Lu Y."/>
            <person name="Fan D."/>
            <person name="Liu Y."/>
            <person name="Guan J."/>
            <person name="Zhang Y."/>
            <person name="Yu S."/>
            <person name="Liu X."/>
            <person name="Zhang Y."/>
            <person name="Hong G."/>
            <person name="Han B."/>
            <person name="Choisne N."/>
            <person name="Demange N."/>
            <person name="Orjeda G."/>
            <person name="Samain S."/>
            <person name="Cattolico L."/>
            <person name="Pelletier E."/>
            <person name="Couloux A."/>
            <person name="Segurens B."/>
            <person name="Wincker P."/>
            <person name="D'Hont A."/>
            <person name="Scarpelli C."/>
            <person name="Weissenbach J."/>
            <person name="Salanoubat M."/>
            <person name="Quetier F."/>
            <person name="Yu Y."/>
            <person name="Kim H.R."/>
            <person name="Rambo T."/>
            <person name="Currie J."/>
            <person name="Collura K."/>
            <person name="Luo M."/>
            <person name="Yang T."/>
            <person name="Ammiraju J.S.S."/>
            <person name="Engler F."/>
            <person name="Soderlund C."/>
            <person name="Wing R.A."/>
            <person name="Palmer L.E."/>
            <person name="de la Bastide M."/>
            <person name="Spiegel L."/>
            <person name="Nascimento L."/>
            <person name="Zutavern T."/>
            <person name="O'Shaughnessy A."/>
            <person name="Dike S."/>
            <person name="Dedhia N."/>
            <person name="Preston R."/>
            <person name="Balija V."/>
            <person name="McCombie W.R."/>
            <person name="Chow T."/>
            <person name="Chen H."/>
            <person name="Chung M."/>
            <person name="Chen C."/>
            <person name="Shaw J."/>
            <person name="Wu H."/>
            <person name="Hsiao K."/>
            <person name="Chao Y."/>
            <person name="Chu M."/>
            <person name="Cheng C."/>
            <person name="Hour A."/>
            <person name="Lee P."/>
            <person name="Lin S."/>
            <person name="Lin Y."/>
            <person name="Liou J."/>
            <person name="Liu S."/>
            <person name="Hsing Y."/>
            <person name="Raghuvanshi S."/>
            <person name="Mohanty A."/>
            <person name="Bharti A.K."/>
            <person name="Gaur A."/>
            <person name="Gupta V."/>
            <person name="Kumar D."/>
            <person name="Ravi V."/>
            <person name="Vij S."/>
            <person name="Kapur A."/>
            <person name="Khurana P."/>
            <person name="Khurana P."/>
            <person name="Khurana J.P."/>
            <person name="Tyagi A.K."/>
            <person name="Gaikwad K."/>
            <person name="Singh A."/>
            <person name="Dalal V."/>
            <person name="Srivastava S."/>
            <person name="Dixit A."/>
            <person name="Pal A.K."/>
            <person name="Ghazi I.A."/>
            <person name="Yadav M."/>
            <person name="Pandit A."/>
            <person name="Bhargava A."/>
            <person name="Sureshbabu K."/>
            <person name="Batra K."/>
            <person name="Sharma T.R."/>
            <person name="Mohapatra T."/>
            <person name="Singh N.K."/>
            <person name="Messing J."/>
            <person name="Nelson A.B."/>
            <person name="Fuks G."/>
            <person name="Kavchok S."/>
            <person name="Keizer G."/>
            <person name="Linton E."/>
            <person name="Llaca V."/>
            <person name="Song R."/>
            <person name="Tanyolac B."/>
            <person name="Young S."/>
            <person name="Ho-Il K."/>
            <person name="Hahn J.H."/>
            <person name="Sangsakoo G."/>
            <person name="Vanavichit A."/>
            <person name="de Mattos Luiz.A.T."/>
            <person name="Zimmer P.D."/>
            <person name="Malone G."/>
            <person name="Dellagostin O."/>
            <person name="de Oliveira A.C."/>
            <person name="Bevan M."/>
            <person name="Bancroft I."/>
            <person name="Minx P."/>
            <person name="Cordum H."/>
            <person name="Wilson R."/>
            <person name="Cheng Z."/>
            <person name="Jin W."/>
            <person name="Jiang J."/>
            <person name="Leong S.A."/>
            <person name="Iwama H."/>
            <person name="Gojobori T."/>
            <person name="Itoh T."/>
            <person name="Niimura Y."/>
            <person name="Fujii Y."/>
            <person name="Habara T."/>
            <person name="Sakai H."/>
            <person name="Sato Y."/>
            <person name="Wilson G."/>
            <person name="Kumar K."/>
            <person name="McCouch S."/>
            <person name="Juretic N."/>
            <person name="Hoen D."/>
            <person name="Wright S."/>
            <person name="Bruskiewich R."/>
            <person name="Bureau T."/>
            <person name="Miyao A."/>
            <person name="Hirochika H."/>
            <person name="Nishikawa T."/>
            <person name="Kadowaki K."/>
            <person name="Sugiura M."/>
            <person name="Burr B."/>
            <person name="Sasaki T."/>
        </authorList>
    </citation>
    <scope>NUCLEOTIDE SEQUENCE [LARGE SCALE GENOMIC DNA]</scope>
    <source>
        <strain evidence="2">cv. Nipponbare</strain>
    </source>
</reference>
<reference evidence="1 2" key="3">
    <citation type="journal article" date="2013" name="Rice">
        <title>Improvement of the Oryza sativa Nipponbare reference genome using next generation sequence and optical map data.</title>
        <authorList>
            <person name="Kawahara Y."/>
            <person name="de la Bastide M."/>
            <person name="Hamilton J.P."/>
            <person name="Kanamori H."/>
            <person name="McCombie W.R."/>
            <person name="Ouyang S."/>
            <person name="Schwartz D.C."/>
            <person name="Tanaka T."/>
            <person name="Wu J."/>
            <person name="Zhou S."/>
            <person name="Childs K.L."/>
            <person name="Davidson R.M."/>
            <person name="Lin H."/>
            <person name="Quesada-Ocampo L."/>
            <person name="Vaillancourt B."/>
            <person name="Sakai H."/>
            <person name="Lee S.S."/>
            <person name="Kim J."/>
            <person name="Numa H."/>
            <person name="Itoh T."/>
            <person name="Buell C.R."/>
            <person name="Matsumoto T."/>
        </authorList>
    </citation>
    <scope>NUCLEOTIDE SEQUENCE [LARGE SCALE GENOMIC DNA]</scope>
    <source>
        <strain evidence="2">cv. Nipponbare</strain>
    </source>
</reference>
<name>A0A0P0XNA5_ORYSJ</name>
<dbReference type="Proteomes" id="UP000059680">
    <property type="component" value="Chromosome 9"/>
</dbReference>
<dbReference type="AlphaFoldDB" id="A0A0P0XNA5"/>
<gene>
    <name evidence="1" type="ordered locus">Os09g0464033</name>
    <name evidence="1" type="ORF">OSNPB_090464033</name>
</gene>
<sequence>MVKLEGYPTAKLCLILPSSSEIYNSRTRISFPQPQHHIHPGSWNSRAINIEPRAQRKRLYKLTKKHQASTLAKQNGLADPPN</sequence>
<keyword evidence="2" id="KW-1185">Reference proteome</keyword>
<evidence type="ECO:0000313" key="2">
    <source>
        <dbReference type="Proteomes" id="UP000059680"/>
    </source>
</evidence>
<protein>
    <submittedName>
        <fullName evidence="1">Os09g0464033 protein</fullName>
    </submittedName>
</protein>
<dbReference type="PaxDb" id="39947-A0A0P0XNA5"/>
<organism evidence="1 2">
    <name type="scientific">Oryza sativa subsp. japonica</name>
    <name type="common">Rice</name>
    <dbReference type="NCBI Taxonomy" id="39947"/>
    <lineage>
        <taxon>Eukaryota</taxon>
        <taxon>Viridiplantae</taxon>
        <taxon>Streptophyta</taxon>
        <taxon>Embryophyta</taxon>
        <taxon>Tracheophyta</taxon>
        <taxon>Spermatophyta</taxon>
        <taxon>Magnoliopsida</taxon>
        <taxon>Liliopsida</taxon>
        <taxon>Poales</taxon>
        <taxon>Poaceae</taxon>
        <taxon>BOP clade</taxon>
        <taxon>Oryzoideae</taxon>
        <taxon>Oryzeae</taxon>
        <taxon>Oryzinae</taxon>
        <taxon>Oryza</taxon>
        <taxon>Oryza sativa</taxon>
    </lineage>
</organism>